<evidence type="ECO:0000256" key="2">
    <source>
        <dbReference type="ARBA" id="ARBA00022679"/>
    </source>
</evidence>
<dbReference type="Pfam" id="PF00534">
    <property type="entry name" value="Glycos_transf_1"/>
    <property type="match status" value="1"/>
</dbReference>
<dbReference type="EMBL" id="VEVP01000001">
    <property type="protein sequence ID" value="TNU96257.1"/>
    <property type="molecule type" value="Genomic_DNA"/>
</dbReference>
<dbReference type="Gene3D" id="3.40.50.2000">
    <property type="entry name" value="Glycogen Phosphorylase B"/>
    <property type="match status" value="2"/>
</dbReference>
<feature type="domain" description="Glycosyltransferase subfamily 4-like N-terminal" evidence="4">
    <location>
        <begin position="20"/>
        <end position="184"/>
    </location>
</feature>
<dbReference type="PANTHER" id="PTHR12526">
    <property type="entry name" value="GLYCOSYLTRANSFERASE"/>
    <property type="match status" value="1"/>
</dbReference>
<evidence type="ECO:0000259" key="4">
    <source>
        <dbReference type="Pfam" id="PF13439"/>
    </source>
</evidence>
<proteinExistence type="predicted"/>
<evidence type="ECO:0000313" key="6">
    <source>
        <dbReference type="Proteomes" id="UP000312594"/>
    </source>
</evidence>
<keyword evidence="1" id="KW-0328">Glycosyltransferase</keyword>
<protein>
    <submittedName>
        <fullName evidence="5">Glycosyltransferase</fullName>
    </submittedName>
</protein>
<dbReference type="CDD" id="cd03811">
    <property type="entry name" value="GT4_GT28_WabH-like"/>
    <property type="match status" value="1"/>
</dbReference>
<gene>
    <name evidence="5" type="ORF">FIC87_00790</name>
</gene>
<organism evidence="5 6">
    <name type="scientific">Eggerthella lenta</name>
    <name type="common">Eubacterium lentum</name>
    <dbReference type="NCBI Taxonomy" id="84112"/>
    <lineage>
        <taxon>Bacteria</taxon>
        <taxon>Bacillati</taxon>
        <taxon>Actinomycetota</taxon>
        <taxon>Coriobacteriia</taxon>
        <taxon>Eggerthellales</taxon>
        <taxon>Eggerthellaceae</taxon>
        <taxon>Eggerthella</taxon>
    </lineage>
</organism>
<reference evidence="5 6" key="1">
    <citation type="journal article" date="2005" name="Appl. Environ. Microbiol.">
        <title>Intestinal bacterial communities that produce active estrogen-like compounds enterodiol and enterolactone in humans.</title>
        <authorList>
            <person name="Clavel T."/>
            <person name="Henderson G."/>
            <person name="Alpert C.A."/>
            <person name="Philippe C."/>
            <person name="Rigottier-Gois L."/>
            <person name="Dore J."/>
            <person name="Blaut M."/>
        </authorList>
    </citation>
    <scope>NUCLEOTIDE SEQUENCE [LARGE SCALE GENOMIC DNA]</scope>
    <source>
        <strain evidence="5 6">SECO-MT75m2</strain>
    </source>
</reference>
<name>A0A5C5CBG1_EGGLN</name>
<dbReference type="SUPFAM" id="SSF53756">
    <property type="entry name" value="UDP-Glycosyltransferase/glycogen phosphorylase"/>
    <property type="match status" value="1"/>
</dbReference>
<dbReference type="InterPro" id="IPR028098">
    <property type="entry name" value="Glyco_trans_4-like_N"/>
</dbReference>
<dbReference type="AlphaFoldDB" id="A0A5C5CBG1"/>
<evidence type="ECO:0000259" key="3">
    <source>
        <dbReference type="Pfam" id="PF00534"/>
    </source>
</evidence>
<dbReference type="PANTHER" id="PTHR12526:SF638">
    <property type="entry name" value="SPORE COAT PROTEIN SA"/>
    <property type="match status" value="1"/>
</dbReference>
<evidence type="ECO:0000256" key="1">
    <source>
        <dbReference type="ARBA" id="ARBA00022676"/>
    </source>
</evidence>
<evidence type="ECO:0000313" key="5">
    <source>
        <dbReference type="EMBL" id="TNU96257.1"/>
    </source>
</evidence>
<sequence>MTRSVRRKKALFVVNSLAGGGAERVCVYLACMMSQEIDVDIVTLYEDASIPELEGVHIEALGLDRDAGKLSKFSQLIAARNRFDSFIVQREKEGRYDLVTAHLTASHLLASLSCLADRCLYVHHSLPSAVRQLYPKLLLRYIERVYSRYQSICVSDGVKRQVIEQFGADLSNITTIYNAVPYERIREKMHESIPFEGRFLLCVGRLTQSKRFDRMLNAFAAGSFHQAYSLVFLGEGPLKDDLIRQAESLGISAFVHFPGYVENPYAWMRRSSAMVMTSDREALPTVLIEGLMAGARVVSADCDFGPREILTGELAEYLVRPDCINGYVEAIERALGSYPSLDDDFIKRYGADEVIQQYFMRYEAAMGSATEVE</sequence>
<dbReference type="RefSeq" id="WP_139911968.1">
    <property type="nucleotide sequence ID" value="NZ_VEVP01000001.1"/>
</dbReference>
<dbReference type="Proteomes" id="UP000312594">
    <property type="component" value="Unassembled WGS sequence"/>
</dbReference>
<accession>A0A5C5CBG1</accession>
<dbReference type="InterPro" id="IPR001296">
    <property type="entry name" value="Glyco_trans_1"/>
</dbReference>
<dbReference type="GO" id="GO:0016757">
    <property type="term" value="F:glycosyltransferase activity"/>
    <property type="evidence" value="ECO:0007669"/>
    <property type="project" value="UniProtKB-KW"/>
</dbReference>
<dbReference type="Pfam" id="PF13439">
    <property type="entry name" value="Glyco_transf_4"/>
    <property type="match status" value="1"/>
</dbReference>
<keyword evidence="2 5" id="KW-0808">Transferase</keyword>
<comment type="caution">
    <text evidence="5">The sequence shown here is derived from an EMBL/GenBank/DDBJ whole genome shotgun (WGS) entry which is preliminary data.</text>
</comment>
<feature type="domain" description="Glycosyl transferase family 1" evidence="3">
    <location>
        <begin position="194"/>
        <end position="345"/>
    </location>
</feature>